<dbReference type="OrthoDB" id="5584247at2759"/>
<dbReference type="PROSITE" id="PS50132">
    <property type="entry name" value="RGS"/>
    <property type="match status" value="1"/>
</dbReference>
<dbReference type="AlphaFoldDB" id="A0A9P8Q6W4"/>
<dbReference type="SUPFAM" id="SSF48097">
    <property type="entry name" value="Regulator of G-protein signaling, RGS"/>
    <property type="match status" value="1"/>
</dbReference>
<dbReference type="CDD" id="cd07440">
    <property type="entry name" value="RGS"/>
    <property type="match status" value="1"/>
</dbReference>
<feature type="region of interest" description="Disordered" evidence="1">
    <location>
        <begin position="204"/>
        <end position="289"/>
    </location>
</feature>
<dbReference type="GO" id="GO:0005886">
    <property type="term" value="C:plasma membrane"/>
    <property type="evidence" value="ECO:0007669"/>
    <property type="project" value="TreeGrafter"/>
</dbReference>
<dbReference type="PANTHER" id="PTHR13155">
    <property type="entry name" value="A-KINASE ANCHOR PROTEINS"/>
    <property type="match status" value="1"/>
</dbReference>
<evidence type="ECO:0000259" key="3">
    <source>
        <dbReference type="PROSITE" id="PS50132"/>
    </source>
</evidence>
<evidence type="ECO:0000313" key="5">
    <source>
        <dbReference type="Proteomes" id="UP000774326"/>
    </source>
</evidence>
<dbReference type="Pfam" id="PF00615">
    <property type="entry name" value="RGS"/>
    <property type="match status" value="1"/>
</dbReference>
<evidence type="ECO:0000256" key="2">
    <source>
        <dbReference type="SAM" id="Phobius"/>
    </source>
</evidence>
<dbReference type="InterPro" id="IPR044926">
    <property type="entry name" value="RGS_subdomain_2"/>
</dbReference>
<accession>A0A9P8Q6W4</accession>
<dbReference type="InterPro" id="IPR016137">
    <property type="entry name" value="RGS"/>
</dbReference>
<evidence type="ECO:0000313" key="4">
    <source>
        <dbReference type="EMBL" id="KAH3685457.1"/>
    </source>
</evidence>
<keyword evidence="2" id="KW-1133">Transmembrane helix</keyword>
<reference evidence="4" key="2">
    <citation type="submission" date="2021-01" db="EMBL/GenBank/DDBJ databases">
        <authorList>
            <person name="Schikora-Tamarit M.A."/>
        </authorList>
    </citation>
    <scope>NUCLEOTIDE SEQUENCE</scope>
    <source>
        <strain evidence="4">CBS2887</strain>
    </source>
</reference>
<reference evidence="4" key="1">
    <citation type="journal article" date="2021" name="Open Biol.">
        <title>Shared evolutionary footprints suggest mitochondrial oxidative damage underlies multiple complex I losses in fungi.</title>
        <authorList>
            <person name="Schikora-Tamarit M.A."/>
            <person name="Marcet-Houben M."/>
            <person name="Nosek J."/>
            <person name="Gabaldon T."/>
        </authorList>
    </citation>
    <scope>NUCLEOTIDE SEQUENCE</scope>
    <source>
        <strain evidence="4">CBS2887</strain>
    </source>
</reference>
<dbReference type="Proteomes" id="UP000774326">
    <property type="component" value="Unassembled WGS sequence"/>
</dbReference>
<feature type="domain" description="RGS" evidence="3">
    <location>
        <begin position="290"/>
        <end position="375"/>
    </location>
</feature>
<evidence type="ECO:0000256" key="1">
    <source>
        <dbReference type="SAM" id="MobiDB-lite"/>
    </source>
</evidence>
<feature type="transmembrane region" description="Helical" evidence="2">
    <location>
        <begin position="387"/>
        <end position="411"/>
    </location>
</feature>
<keyword evidence="2" id="KW-0812">Transmembrane</keyword>
<dbReference type="Gene3D" id="1.10.167.10">
    <property type="entry name" value="Regulator of G-protein Signalling 4, domain 2"/>
    <property type="match status" value="1"/>
</dbReference>
<dbReference type="InterPro" id="IPR052246">
    <property type="entry name" value="Cell_Polariz_PKAAnc"/>
</dbReference>
<dbReference type="PANTHER" id="PTHR13155:SF1">
    <property type="entry name" value="A-KINASE ANCHOR PROTEIN 10, MITOCHONDRIAL"/>
    <property type="match status" value="1"/>
</dbReference>
<feature type="transmembrane region" description="Helical" evidence="2">
    <location>
        <begin position="418"/>
        <end position="438"/>
    </location>
</feature>
<feature type="transmembrane region" description="Helical" evidence="2">
    <location>
        <begin position="481"/>
        <end position="502"/>
    </location>
</feature>
<comment type="caution">
    <text evidence="4">The sequence shown here is derived from an EMBL/GenBank/DDBJ whole genome shotgun (WGS) entry which is preliminary data.</text>
</comment>
<feature type="compositionally biased region" description="Polar residues" evidence="1">
    <location>
        <begin position="257"/>
        <end position="272"/>
    </location>
</feature>
<gene>
    <name evidence="4" type="ORF">WICPIJ_003572</name>
</gene>
<dbReference type="EMBL" id="JAEUBG010001988">
    <property type="protein sequence ID" value="KAH3685457.1"/>
    <property type="molecule type" value="Genomic_DNA"/>
</dbReference>
<protein>
    <recommendedName>
        <fullName evidence="3">RGS domain-containing protein</fullName>
    </recommendedName>
</protein>
<keyword evidence="5" id="KW-1185">Reference proteome</keyword>
<dbReference type="SMART" id="SM00315">
    <property type="entry name" value="RGS"/>
    <property type="match status" value="1"/>
</dbReference>
<name>A0A9P8Q6W4_WICPI</name>
<dbReference type="GO" id="GO:0008104">
    <property type="term" value="P:intracellular protein localization"/>
    <property type="evidence" value="ECO:0007669"/>
    <property type="project" value="TreeGrafter"/>
</dbReference>
<dbReference type="InterPro" id="IPR036305">
    <property type="entry name" value="RGS_sf"/>
</dbReference>
<sequence>MYSPKKPGTKETMLPNTNLQGMIMKDNQSKRSIEDLVQDSSKPAYIGTNPTSEPYHDYPDLNRLPTLYEVLNRRTQEPVDLWSFYTYMRDYQNSVDYIDFWMDVITHLRLCKDYVRGLRESLLITERTRNSSSQDKLKPHLEDDLEDDEFQFVKAHKAENARASVSSSLLLEALINDGFLDERDNRRVSAFLQGNEYVNVSDSRLSQMLQGPPTINPQDSSDEANEKTGEKLNTPPLQHQMKFDSTNTPPNHYEPLQTPNRAFTGEYQTPYDTSDRYTRGSRNSTRVLPEQVESYVANSKKGQINREKLKQSSQNILNTYFQDGAPKRLNVPDRIVRKLKHDIEFQGRDDPEVFDDARNYVYSVMERECHPFFLEQYAIHNINNRSILLRLIGGLFSLFAAFWIAYSLIFIDIKPKAIRAVLIIPFLIAFYLIVSVIYKVDPIMVFLGYCDDPEFSAEQKWVSMKKKIREPFVKGLLRRRASWVGLVILLVTAVFSILFGLVPGHRL</sequence>
<proteinExistence type="predicted"/>
<organism evidence="4 5">
    <name type="scientific">Wickerhamomyces pijperi</name>
    <name type="common">Yeast</name>
    <name type="synonym">Pichia pijperi</name>
    <dbReference type="NCBI Taxonomy" id="599730"/>
    <lineage>
        <taxon>Eukaryota</taxon>
        <taxon>Fungi</taxon>
        <taxon>Dikarya</taxon>
        <taxon>Ascomycota</taxon>
        <taxon>Saccharomycotina</taxon>
        <taxon>Saccharomycetes</taxon>
        <taxon>Phaffomycetales</taxon>
        <taxon>Wickerhamomycetaceae</taxon>
        <taxon>Wickerhamomyces</taxon>
    </lineage>
</organism>
<keyword evidence="2" id="KW-0472">Membrane</keyword>